<dbReference type="PANTHER" id="PTHR43104:SF4">
    <property type="entry name" value="L-2-HYDROXYGLUTARATE DEHYDROGENASE, MITOCHONDRIAL"/>
    <property type="match status" value="1"/>
</dbReference>
<keyword evidence="3" id="KW-0274">FAD</keyword>
<organism evidence="10 11">
    <name type="scientific">Tanacetum coccineum</name>
    <dbReference type="NCBI Taxonomy" id="301880"/>
    <lineage>
        <taxon>Eukaryota</taxon>
        <taxon>Viridiplantae</taxon>
        <taxon>Streptophyta</taxon>
        <taxon>Embryophyta</taxon>
        <taxon>Tracheophyta</taxon>
        <taxon>Spermatophyta</taxon>
        <taxon>Magnoliopsida</taxon>
        <taxon>eudicotyledons</taxon>
        <taxon>Gunneridae</taxon>
        <taxon>Pentapetalae</taxon>
        <taxon>asterids</taxon>
        <taxon>campanulids</taxon>
        <taxon>Asterales</taxon>
        <taxon>Asteraceae</taxon>
        <taxon>Asteroideae</taxon>
        <taxon>Anthemideae</taxon>
        <taxon>Anthemidinae</taxon>
        <taxon>Tanacetum</taxon>
    </lineage>
</organism>
<keyword evidence="11" id="KW-1185">Reference proteome</keyword>
<dbReference type="EMBL" id="BQNB010016049">
    <property type="protein sequence ID" value="GJT47218.1"/>
    <property type="molecule type" value="Genomic_DNA"/>
</dbReference>
<keyword evidence="4" id="KW-0560">Oxidoreductase</keyword>
<evidence type="ECO:0000256" key="5">
    <source>
        <dbReference type="ARBA" id="ARBA00036066"/>
    </source>
</evidence>
<name>A0ABQ5E8K4_9ASTR</name>
<evidence type="ECO:0000256" key="2">
    <source>
        <dbReference type="ARBA" id="ARBA00022630"/>
    </source>
</evidence>
<evidence type="ECO:0000259" key="9">
    <source>
        <dbReference type="Pfam" id="PF01266"/>
    </source>
</evidence>
<dbReference type="PANTHER" id="PTHR43104">
    <property type="entry name" value="L-2-HYDROXYGLUTARATE DEHYDROGENASE, MITOCHONDRIAL"/>
    <property type="match status" value="1"/>
</dbReference>
<protein>
    <recommendedName>
        <fullName evidence="8">L-2-hydroxyglutarate dehydrogenase, mitochondrial</fullName>
        <ecNumber evidence="7">1.1.99.2</ecNumber>
    </recommendedName>
</protein>
<proteinExistence type="inferred from homology"/>
<evidence type="ECO:0000313" key="11">
    <source>
        <dbReference type="Proteomes" id="UP001151760"/>
    </source>
</evidence>
<evidence type="ECO:0000256" key="8">
    <source>
        <dbReference type="ARBA" id="ARBA00041137"/>
    </source>
</evidence>
<dbReference type="Pfam" id="PF01266">
    <property type="entry name" value="DAO"/>
    <property type="match status" value="1"/>
</dbReference>
<gene>
    <name evidence="10" type="ORF">Tco_0955933</name>
</gene>
<accession>A0ABQ5E8K4</accession>
<keyword evidence="2" id="KW-0285">Flavoprotein</keyword>
<evidence type="ECO:0000313" key="10">
    <source>
        <dbReference type="EMBL" id="GJT47218.1"/>
    </source>
</evidence>
<reference evidence="10" key="2">
    <citation type="submission" date="2022-01" db="EMBL/GenBank/DDBJ databases">
        <authorList>
            <person name="Yamashiro T."/>
            <person name="Shiraishi A."/>
            <person name="Satake H."/>
            <person name="Nakayama K."/>
        </authorList>
    </citation>
    <scope>NUCLEOTIDE SEQUENCE</scope>
</reference>
<dbReference type="InterPro" id="IPR036188">
    <property type="entry name" value="FAD/NAD-bd_sf"/>
</dbReference>
<comment type="cofactor">
    <cofactor evidence="1">
        <name>FAD</name>
        <dbReference type="ChEBI" id="CHEBI:57692"/>
    </cofactor>
</comment>
<dbReference type="Proteomes" id="UP001151760">
    <property type="component" value="Unassembled WGS sequence"/>
</dbReference>
<comment type="similarity">
    <text evidence="6">Belongs to the L2HGDH family.</text>
</comment>
<sequence>MAELRRRQMPRRDHPRYEYKTKASSLAGKRLLYEYCKEHGIPHKQIGKLIVASRNNQLPFLDALTNESLKNCDHKSQWLPDILLLPKLVVNSAGLSAAALARFEYTVCADRAKKFFPEIRKYYPSLKDESLQPAYAGIRPKLSGPGEGFVDFIIQGEESHGIPGLVNLFGIESPGLTSSMAIAEHVASKLLKV</sequence>
<comment type="catalytic activity">
    <reaction evidence="5">
        <text>(S)-2-hydroxyglutarate + A = 2-oxoglutarate + AH2</text>
        <dbReference type="Rhea" id="RHEA:21252"/>
        <dbReference type="ChEBI" id="CHEBI:13193"/>
        <dbReference type="ChEBI" id="CHEBI:16782"/>
        <dbReference type="ChEBI" id="CHEBI:16810"/>
        <dbReference type="ChEBI" id="CHEBI:17499"/>
        <dbReference type="EC" id="1.1.99.2"/>
    </reaction>
</comment>
<dbReference type="EC" id="1.1.99.2" evidence="7"/>
<evidence type="ECO:0000256" key="3">
    <source>
        <dbReference type="ARBA" id="ARBA00022827"/>
    </source>
</evidence>
<evidence type="ECO:0000256" key="4">
    <source>
        <dbReference type="ARBA" id="ARBA00023002"/>
    </source>
</evidence>
<dbReference type="Gene3D" id="3.50.50.60">
    <property type="entry name" value="FAD/NAD(P)-binding domain"/>
    <property type="match status" value="2"/>
</dbReference>
<reference evidence="10" key="1">
    <citation type="journal article" date="2022" name="Int. J. Mol. Sci.">
        <title>Draft Genome of Tanacetum Coccineum: Genomic Comparison of Closely Related Tanacetum-Family Plants.</title>
        <authorList>
            <person name="Yamashiro T."/>
            <person name="Shiraishi A."/>
            <person name="Nakayama K."/>
            <person name="Satake H."/>
        </authorList>
    </citation>
    <scope>NUCLEOTIDE SEQUENCE</scope>
</reference>
<evidence type="ECO:0000256" key="6">
    <source>
        <dbReference type="ARBA" id="ARBA00037941"/>
    </source>
</evidence>
<evidence type="ECO:0000256" key="7">
    <source>
        <dbReference type="ARBA" id="ARBA00038878"/>
    </source>
</evidence>
<dbReference type="InterPro" id="IPR006076">
    <property type="entry name" value="FAD-dep_OxRdtase"/>
</dbReference>
<evidence type="ECO:0000256" key="1">
    <source>
        <dbReference type="ARBA" id="ARBA00001974"/>
    </source>
</evidence>
<feature type="domain" description="FAD dependent oxidoreductase" evidence="9">
    <location>
        <begin position="103"/>
        <end position="187"/>
    </location>
</feature>
<comment type="caution">
    <text evidence="10">The sequence shown here is derived from an EMBL/GenBank/DDBJ whole genome shotgun (WGS) entry which is preliminary data.</text>
</comment>